<dbReference type="Proteomes" id="UP001062846">
    <property type="component" value="Chromosome 13"/>
</dbReference>
<gene>
    <name evidence="1" type="ORF">RHMOL_Rhmol13G0139600</name>
</gene>
<dbReference type="EMBL" id="CM046400">
    <property type="protein sequence ID" value="KAI8524297.1"/>
    <property type="molecule type" value="Genomic_DNA"/>
</dbReference>
<protein>
    <submittedName>
        <fullName evidence="1">Uncharacterized protein</fullName>
    </submittedName>
</protein>
<comment type="caution">
    <text evidence="1">The sequence shown here is derived from an EMBL/GenBank/DDBJ whole genome shotgun (WGS) entry which is preliminary data.</text>
</comment>
<sequence>MQSYVYAIMNDVIRHIAQAYLEPKSMYIRGGFGFRLFVRLEYTKLFDGLPETLDMESTIVIKVARILLFIFFFYHMFTHFYQLMSAYEEYEKKLREVYIAIVRATNHVERPVKQKHLRGECSLKMEMACSFDSCPFCTSATRPRAGVANRIHALARRLSSTYNWAVALKTLIIIHHALRELDPLSRRANPLWKKKNPYVHNMAHFKDDSNPNGMFLLFYI</sequence>
<accession>A0ACC0L7F8</accession>
<organism evidence="1 2">
    <name type="scientific">Rhododendron molle</name>
    <name type="common">Chinese azalea</name>
    <name type="synonym">Azalea mollis</name>
    <dbReference type="NCBI Taxonomy" id="49168"/>
    <lineage>
        <taxon>Eukaryota</taxon>
        <taxon>Viridiplantae</taxon>
        <taxon>Streptophyta</taxon>
        <taxon>Embryophyta</taxon>
        <taxon>Tracheophyta</taxon>
        <taxon>Spermatophyta</taxon>
        <taxon>Magnoliopsida</taxon>
        <taxon>eudicotyledons</taxon>
        <taxon>Gunneridae</taxon>
        <taxon>Pentapetalae</taxon>
        <taxon>asterids</taxon>
        <taxon>Ericales</taxon>
        <taxon>Ericaceae</taxon>
        <taxon>Ericoideae</taxon>
        <taxon>Rhodoreae</taxon>
        <taxon>Rhododendron</taxon>
    </lineage>
</organism>
<keyword evidence="2" id="KW-1185">Reference proteome</keyword>
<evidence type="ECO:0000313" key="2">
    <source>
        <dbReference type="Proteomes" id="UP001062846"/>
    </source>
</evidence>
<proteinExistence type="predicted"/>
<name>A0ACC0L7F8_RHOML</name>
<reference evidence="1" key="1">
    <citation type="submission" date="2022-02" db="EMBL/GenBank/DDBJ databases">
        <title>Plant Genome Project.</title>
        <authorList>
            <person name="Zhang R.-G."/>
        </authorList>
    </citation>
    <scope>NUCLEOTIDE SEQUENCE</scope>
    <source>
        <strain evidence="1">AT1</strain>
    </source>
</reference>
<evidence type="ECO:0000313" key="1">
    <source>
        <dbReference type="EMBL" id="KAI8524297.1"/>
    </source>
</evidence>